<reference evidence="1" key="1">
    <citation type="journal article" date="2015" name="Nature">
        <title>Complex archaea that bridge the gap between prokaryotes and eukaryotes.</title>
        <authorList>
            <person name="Spang A."/>
            <person name="Saw J.H."/>
            <person name="Jorgensen S.L."/>
            <person name="Zaremba-Niedzwiedzka K."/>
            <person name="Martijn J."/>
            <person name="Lind A.E."/>
            <person name="van Eijk R."/>
            <person name="Schleper C."/>
            <person name="Guy L."/>
            <person name="Ettema T.J."/>
        </authorList>
    </citation>
    <scope>NUCLEOTIDE SEQUENCE</scope>
</reference>
<sequence length="54" mass="6492">EEIDKQKVKSHLAKELHLQKEGIKQIIINDDEEYMNEDTRKARNRMKESIINKL</sequence>
<gene>
    <name evidence="1" type="ORF">LCGC14_2364880</name>
</gene>
<protein>
    <submittedName>
        <fullName evidence="1">Uncharacterized protein</fullName>
    </submittedName>
</protein>
<organism evidence="1">
    <name type="scientific">marine sediment metagenome</name>
    <dbReference type="NCBI Taxonomy" id="412755"/>
    <lineage>
        <taxon>unclassified sequences</taxon>
        <taxon>metagenomes</taxon>
        <taxon>ecological metagenomes</taxon>
    </lineage>
</organism>
<accession>A0A0F9C5F0</accession>
<proteinExistence type="predicted"/>
<evidence type="ECO:0000313" key="1">
    <source>
        <dbReference type="EMBL" id="KKL44523.1"/>
    </source>
</evidence>
<comment type="caution">
    <text evidence="1">The sequence shown here is derived from an EMBL/GenBank/DDBJ whole genome shotgun (WGS) entry which is preliminary data.</text>
</comment>
<dbReference type="AlphaFoldDB" id="A0A0F9C5F0"/>
<dbReference type="EMBL" id="LAZR01034727">
    <property type="protein sequence ID" value="KKL44523.1"/>
    <property type="molecule type" value="Genomic_DNA"/>
</dbReference>
<feature type="non-terminal residue" evidence="1">
    <location>
        <position position="1"/>
    </location>
</feature>
<name>A0A0F9C5F0_9ZZZZ</name>